<organism evidence="9 11">
    <name type="scientific">Didymodactylos carnosus</name>
    <dbReference type="NCBI Taxonomy" id="1234261"/>
    <lineage>
        <taxon>Eukaryota</taxon>
        <taxon>Metazoa</taxon>
        <taxon>Spiralia</taxon>
        <taxon>Gnathifera</taxon>
        <taxon>Rotifera</taxon>
        <taxon>Eurotatoria</taxon>
        <taxon>Bdelloidea</taxon>
        <taxon>Philodinida</taxon>
        <taxon>Philodinidae</taxon>
        <taxon>Didymodactylos</taxon>
    </lineage>
</organism>
<evidence type="ECO:0000256" key="3">
    <source>
        <dbReference type="ARBA" id="ARBA00022692"/>
    </source>
</evidence>
<dbReference type="InterPro" id="IPR000425">
    <property type="entry name" value="MIP"/>
</dbReference>
<dbReference type="PRINTS" id="PR00783">
    <property type="entry name" value="MINTRINSICP"/>
</dbReference>
<sequence length="317" mass="34672">MTNVSTCALGQVVPPLIAEAKRLQRGATSREDNQHNQNSHHSDREQQDEDEENFHIDFKRATVEFFRRLFTEFIGTMILTTVLGANLLESRLKLITSESAAFNNGLTILFLIYPLGAISGAHFNPVVTFTFTLRRVFPWQWIPFYFLSQFVGSIVGGLLIRGLFGGQYAALATSSVSLLTSSLANAFKWEIFLTFCLVFVILQTATKASVIGSQAAIAVGAALAVESLIGGSKSTASMNPFRTLGPSIINNSNDNRHSLWVYIVGPLLGSILAYLAVSGIQGFGTKTNEITSAHGEQLNNEPDEADKMPPKINHFQV</sequence>
<evidence type="ECO:0000256" key="6">
    <source>
        <dbReference type="RuleBase" id="RU000477"/>
    </source>
</evidence>
<evidence type="ECO:0000256" key="1">
    <source>
        <dbReference type="ARBA" id="ARBA00004141"/>
    </source>
</evidence>
<dbReference type="EMBL" id="CAJOBC010083034">
    <property type="protein sequence ID" value="CAF4295800.1"/>
    <property type="molecule type" value="Genomic_DNA"/>
</dbReference>
<evidence type="ECO:0000256" key="5">
    <source>
        <dbReference type="ARBA" id="ARBA00023136"/>
    </source>
</evidence>
<feature type="region of interest" description="Disordered" evidence="7">
    <location>
        <begin position="294"/>
        <end position="317"/>
    </location>
</feature>
<gene>
    <name evidence="9" type="ORF">GPM918_LOCUS33310</name>
    <name evidence="10" type="ORF">SRO942_LOCUS33994</name>
</gene>
<dbReference type="Proteomes" id="UP000663829">
    <property type="component" value="Unassembled WGS sequence"/>
</dbReference>
<dbReference type="PANTHER" id="PTHR45724:SF13">
    <property type="entry name" value="AQUAPORIN NIP1-1-RELATED"/>
    <property type="match status" value="1"/>
</dbReference>
<name>A0A815LD69_9BILA</name>
<keyword evidence="11" id="KW-1185">Reference proteome</keyword>
<keyword evidence="4 8" id="KW-1133">Transmembrane helix</keyword>
<evidence type="ECO:0000256" key="4">
    <source>
        <dbReference type="ARBA" id="ARBA00022989"/>
    </source>
</evidence>
<evidence type="ECO:0008006" key="12">
    <source>
        <dbReference type="Google" id="ProtNLM"/>
    </source>
</evidence>
<keyword evidence="5 8" id="KW-0472">Membrane</keyword>
<comment type="caution">
    <text evidence="9">The sequence shown here is derived from an EMBL/GenBank/DDBJ whole genome shotgun (WGS) entry which is preliminary data.</text>
</comment>
<keyword evidence="3 6" id="KW-0812">Transmembrane</keyword>
<dbReference type="GO" id="GO:0016020">
    <property type="term" value="C:membrane"/>
    <property type="evidence" value="ECO:0007669"/>
    <property type="project" value="UniProtKB-SubCell"/>
</dbReference>
<comment type="subcellular location">
    <subcellularLocation>
        <location evidence="1">Membrane</location>
        <topology evidence="1">Multi-pass membrane protein</topology>
    </subcellularLocation>
</comment>
<feature type="compositionally biased region" description="Basic and acidic residues" evidence="7">
    <location>
        <begin position="28"/>
        <end position="45"/>
    </location>
</feature>
<dbReference type="InterPro" id="IPR034294">
    <property type="entry name" value="Aquaporin_transptr"/>
</dbReference>
<feature type="transmembrane region" description="Helical" evidence="8">
    <location>
        <begin position="69"/>
        <end position="88"/>
    </location>
</feature>
<dbReference type="Pfam" id="PF00230">
    <property type="entry name" value="MIP"/>
    <property type="match status" value="1"/>
</dbReference>
<protein>
    <recommendedName>
        <fullName evidence="12">Aquaporin</fullName>
    </recommendedName>
</protein>
<dbReference type="EMBL" id="CAJNOQ010017612">
    <property type="protein sequence ID" value="CAF1402682.1"/>
    <property type="molecule type" value="Genomic_DNA"/>
</dbReference>
<dbReference type="GO" id="GO:0015267">
    <property type="term" value="F:channel activity"/>
    <property type="evidence" value="ECO:0007669"/>
    <property type="project" value="InterPro"/>
</dbReference>
<dbReference type="Gene3D" id="1.20.1080.10">
    <property type="entry name" value="Glycerol uptake facilitator protein"/>
    <property type="match status" value="1"/>
</dbReference>
<feature type="transmembrane region" description="Helical" evidence="8">
    <location>
        <begin position="259"/>
        <end position="277"/>
    </location>
</feature>
<feature type="region of interest" description="Disordered" evidence="7">
    <location>
        <begin position="23"/>
        <end position="51"/>
    </location>
</feature>
<feature type="transmembrane region" description="Helical" evidence="8">
    <location>
        <begin position="108"/>
        <end position="132"/>
    </location>
</feature>
<keyword evidence="2 6" id="KW-0813">Transport</keyword>
<evidence type="ECO:0000256" key="7">
    <source>
        <dbReference type="SAM" id="MobiDB-lite"/>
    </source>
</evidence>
<reference evidence="9" key="1">
    <citation type="submission" date="2021-02" db="EMBL/GenBank/DDBJ databases">
        <authorList>
            <person name="Nowell W R."/>
        </authorList>
    </citation>
    <scope>NUCLEOTIDE SEQUENCE</scope>
</reference>
<dbReference type="AlphaFoldDB" id="A0A815LD69"/>
<evidence type="ECO:0000313" key="9">
    <source>
        <dbReference type="EMBL" id="CAF1402682.1"/>
    </source>
</evidence>
<proteinExistence type="inferred from homology"/>
<accession>A0A815LD69</accession>
<dbReference type="Proteomes" id="UP000681722">
    <property type="component" value="Unassembled WGS sequence"/>
</dbReference>
<feature type="transmembrane region" description="Helical" evidence="8">
    <location>
        <begin position="144"/>
        <end position="164"/>
    </location>
</feature>
<feature type="transmembrane region" description="Helical" evidence="8">
    <location>
        <begin position="209"/>
        <end position="229"/>
    </location>
</feature>
<evidence type="ECO:0000256" key="8">
    <source>
        <dbReference type="SAM" id="Phobius"/>
    </source>
</evidence>
<dbReference type="InterPro" id="IPR023271">
    <property type="entry name" value="Aquaporin-like"/>
</dbReference>
<feature type="transmembrane region" description="Helical" evidence="8">
    <location>
        <begin position="184"/>
        <end position="202"/>
    </location>
</feature>
<evidence type="ECO:0000313" key="11">
    <source>
        <dbReference type="Proteomes" id="UP000663829"/>
    </source>
</evidence>
<comment type="similarity">
    <text evidence="6">Belongs to the MIP/aquaporin (TC 1.A.8) family.</text>
</comment>
<dbReference type="PANTHER" id="PTHR45724">
    <property type="entry name" value="AQUAPORIN NIP2-1"/>
    <property type="match status" value="1"/>
</dbReference>
<dbReference type="OrthoDB" id="3222at2759"/>
<evidence type="ECO:0000313" key="10">
    <source>
        <dbReference type="EMBL" id="CAF4295800.1"/>
    </source>
</evidence>
<evidence type="ECO:0000256" key="2">
    <source>
        <dbReference type="ARBA" id="ARBA00022448"/>
    </source>
</evidence>
<dbReference type="SUPFAM" id="SSF81338">
    <property type="entry name" value="Aquaporin-like"/>
    <property type="match status" value="1"/>
</dbReference>